<name>A0A6J7WXK1_9CAUD</name>
<organism evidence="2">
    <name type="scientific">uncultured Caudovirales phage</name>
    <dbReference type="NCBI Taxonomy" id="2100421"/>
    <lineage>
        <taxon>Viruses</taxon>
        <taxon>Duplodnaviria</taxon>
        <taxon>Heunggongvirae</taxon>
        <taxon>Uroviricota</taxon>
        <taxon>Caudoviricetes</taxon>
        <taxon>Peduoviridae</taxon>
        <taxon>Maltschvirus</taxon>
        <taxon>Maltschvirus maltsch</taxon>
    </lineage>
</organism>
<dbReference type="Gene3D" id="3.90.75.20">
    <property type="match status" value="1"/>
</dbReference>
<sequence>MPKILPAPALLSQLLDYDPETGALTWKNRSKTRENGMTSGHIANIGGKSCGATMRSGHIIVSLLGKKYLAHRIAWAISHDVQDFDEIDHINGNPSDNRLVNLRCVLHAENQRNLKRRSDNTSGTVGVSIHKQTGSWRAYIDCSGKRRHLGLFATKDEAVNARLEAQKKLDFHINHGR</sequence>
<dbReference type="SUPFAM" id="SSF54060">
    <property type="entry name" value="His-Me finger endonucleases"/>
    <property type="match status" value="1"/>
</dbReference>
<accession>A0A6J7WXK1</accession>
<dbReference type="Pfam" id="PF13392">
    <property type="entry name" value="HNH_3"/>
    <property type="match status" value="1"/>
</dbReference>
<dbReference type="InterPro" id="IPR016177">
    <property type="entry name" value="DNA-bd_dom_sf"/>
</dbReference>
<evidence type="ECO:0000313" key="2">
    <source>
        <dbReference type="EMBL" id="CAB5222721.1"/>
    </source>
</evidence>
<dbReference type="SUPFAM" id="SSF54171">
    <property type="entry name" value="DNA-binding domain"/>
    <property type="match status" value="1"/>
</dbReference>
<dbReference type="InterPro" id="IPR003615">
    <property type="entry name" value="HNH_nuc"/>
</dbReference>
<evidence type="ECO:0000259" key="1">
    <source>
        <dbReference type="Pfam" id="PF13392"/>
    </source>
</evidence>
<dbReference type="GO" id="GO:0003677">
    <property type="term" value="F:DNA binding"/>
    <property type="evidence" value="ECO:0007669"/>
    <property type="project" value="InterPro"/>
</dbReference>
<dbReference type="EMBL" id="LR798304">
    <property type="protein sequence ID" value="CAB5222721.1"/>
    <property type="molecule type" value="Genomic_DNA"/>
</dbReference>
<gene>
    <name evidence="2" type="ORF">UFOVP373_27</name>
</gene>
<feature type="domain" description="HNH nuclease" evidence="1">
    <location>
        <begin position="68"/>
        <end position="112"/>
    </location>
</feature>
<proteinExistence type="predicted"/>
<protein>
    <submittedName>
        <fullName evidence="2">HNH nuclease</fullName>
    </submittedName>
</protein>
<reference evidence="2" key="1">
    <citation type="submission" date="2020-05" db="EMBL/GenBank/DDBJ databases">
        <authorList>
            <person name="Chiriac C."/>
            <person name="Salcher M."/>
            <person name="Ghai R."/>
            <person name="Kavagutti S V."/>
        </authorList>
    </citation>
    <scope>NUCLEOTIDE SEQUENCE</scope>
</reference>
<dbReference type="InterPro" id="IPR044925">
    <property type="entry name" value="His-Me_finger_sf"/>
</dbReference>